<dbReference type="AlphaFoldDB" id="A0A3S2Y397"/>
<evidence type="ECO:0008006" key="3">
    <source>
        <dbReference type="Google" id="ProtNLM"/>
    </source>
</evidence>
<name>A0A3S2Y397_9SPHI</name>
<dbReference type="Proteomes" id="UP000282759">
    <property type="component" value="Unassembled WGS sequence"/>
</dbReference>
<gene>
    <name evidence="1" type="ORF">EOD41_09855</name>
</gene>
<dbReference type="OrthoDB" id="7768317at2"/>
<proteinExistence type="predicted"/>
<dbReference type="EMBL" id="SACK01000003">
    <property type="protein sequence ID" value="RVU00928.1"/>
    <property type="molecule type" value="Genomic_DNA"/>
</dbReference>
<dbReference type="Gene3D" id="3.40.50.2000">
    <property type="entry name" value="Glycogen Phosphorylase B"/>
    <property type="match status" value="1"/>
</dbReference>
<organism evidence="1 2">
    <name type="scientific">Mucilaginibacter limnophilus</name>
    <dbReference type="NCBI Taxonomy" id="1932778"/>
    <lineage>
        <taxon>Bacteria</taxon>
        <taxon>Pseudomonadati</taxon>
        <taxon>Bacteroidota</taxon>
        <taxon>Sphingobacteriia</taxon>
        <taxon>Sphingobacteriales</taxon>
        <taxon>Sphingobacteriaceae</taxon>
        <taxon>Mucilaginibacter</taxon>
    </lineage>
</organism>
<sequence>MSAVYLPIRSFGDFIITASVLKQHAFEKVPVIIPQYLKNIYNAIHADDYFDITGEISFTDQPAFFEMYKVRDMANLRRLIRDLMTTIRSLSKANTYLLDYSSNRMLYTGAKLRWPSKSENIYQAKHELLLQYFDLKSYRPVAEFTPLNSGQKRILILPDSRIPSKRINEKLIELIINEFSNHKVHQALFTKNALPENVLAYNSFEQLLQLIADHDLVISAESLPYHLANFCNKPHFVVYNNSRHFKSTFMTPFMQQNSFYAFFEQNNYKTVLNKLNEILF</sequence>
<dbReference type="SUPFAM" id="SSF53756">
    <property type="entry name" value="UDP-Glycosyltransferase/glycogen phosphorylase"/>
    <property type="match status" value="1"/>
</dbReference>
<accession>A0A3S2Y397</accession>
<dbReference type="RefSeq" id="WP_127704645.1">
    <property type="nucleotide sequence ID" value="NZ_SACK01000003.1"/>
</dbReference>
<evidence type="ECO:0000313" key="2">
    <source>
        <dbReference type="Proteomes" id="UP000282759"/>
    </source>
</evidence>
<keyword evidence="2" id="KW-1185">Reference proteome</keyword>
<protein>
    <recommendedName>
        <fullName evidence="3">Lipopolysaccharide heptosyltransferase family protein</fullName>
    </recommendedName>
</protein>
<reference evidence="1 2" key="1">
    <citation type="submission" date="2019-01" db="EMBL/GenBank/DDBJ databases">
        <authorList>
            <person name="Chen W.-M."/>
        </authorList>
    </citation>
    <scope>NUCLEOTIDE SEQUENCE [LARGE SCALE GENOMIC DNA]</scope>
    <source>
        <strain evidence="1 2">YBJ-36</strain>
    </source>
</reference>
<comment type="caution">
    <text evidence="1">The sequence shown here is derived from an EMBL/GenBank/DDBJ whole genome shotgun (WGS) entry which is preliminary data.</text>
</comment>
<evidence type="ECO:0000313" key="1">
    <source>
        <dbReference type="EMBL" id="RVU00928.1"/>
    </source>
</evidence>